<proteinExistence type="predicted"/>
<name>B3DUY3_METI4</name>
<dbReference type="EMBL" id="CP000975">
    <property type="protein sequence ID" value="ACD83136.1"/>
    <property type="molecule type" value="Genomic_DNA"/>
</dbReference>
<evidence type="ECO:0000313" key="3">
    <source>
        <dbReference type="Proteomes" id="UP000009149"/>
    </source>
</evidence>
<dbReference type="KEGG" id="min:Minf_1081"/>
<evidence type="ECO:0000313" key="2">
    <source>
        <dbReference type="EMBL" id="ACD83136.1"/>
    </source>
</evidence>
<sequence>MVVLISISVKNFDVWDSIFFLYPPLSLAYFWHNFCFKQVTTLLSFLFLYGFLLQN</sequence>
<dbReference type="AlphaFoldDB" id="B3DUY3"/>
<organism evidence="2 3">
    <name type="scientific">Methylacidiphilum infernorum (isolate V4)</name>
    <name type="common">Methylokorus infernorum (strain V4)</name>
    <dbReference type="NCBI Taxonomy" id="481448"/>
    <lineage>
        <taxon>Bacteria</taxon>
        <taxon>Pseudomonadati</taxon>
        <taxon>Verrucomicrobiota</taxon>
        <taxon>Methylacidiphilae</taxon>
        <taxon>Methylacidiphilales</taxon>
        <taxon>Methylacidiphilaceae</taxon>
        <taxon>Methylacidiphilum (ex Ratnadevi et al. 2023)</taxon>
    </lineage>
</organism>
<keyword evidence="1" id="KW-1133">Transmembrane helix</keyword>
<gene>
    <name evidence="2" type="ordered locus">Minf_1081</name>
</gene>
<keyword evidence="1" id="KW-0472">Membrane</keyword>
<protein>
    <submittedName>
        <fullName evidence="2">Uncharacterized protein</fullName>
    </submittedName>
</protein>
<dbReference type="STRING" id="481448.Minf_1081"/>
<accession>B3DUY3</accession>
<feature type="transmembrane region" description="Helical" evidence="1">
    <location>
        <begin position="29"/>
        <end position="52"/>
    </location>
</feature>
<evidence type="ECO:0000256" key="1">
    <source>
        <dbReference type="SAM" id="Phobius"/>
    </source>
</evidence>
<reference evidence="2 3" key="1">
    <citation type="journal article" date="2008" name="Biol. Direct">
        <title>Complete genome sequence of the extremely acidophilic methanotroph isolate V4, Methylacidiphilum infernorum, a representative of the bacterial phylum Verrucomicrobia.</title>
        <authorList>
            <person name="Hou S."/>
            <person name="Makarova K.S."/>
            <person name="Saw J.H."/>
            <person name="Senin P."/>
            <person name="Ly B.V."/>
            <person name="Zhou Z."/>
            <person name="Ren Y."/>
            <person name="Wang J."/>
            <person name="Galperin M.Y."/>
            <person name="Omelchenko M.V."/>
            <person name="Wolf Y.I."/>
            <person name="Yutin N."/>
            <person name="Koonin E.V."/>
            <person name="Stott M.B."/>
            <person name="Mountain B.W."/>
            <person name="Crowe M.A."/>
            <person name="Smirnova A.V."/>
            <person name="Dunfield P.F."/>
            <person name="Feng L."/>
            <person name="Wang L."/>
            <person name="Alam M."/>
        </authorList>
    </citation>
    <scope>NUCLEOTIDE SEQUENCE [LARGE SCALE GENOMIC DNA]</scope>
    <source>
        <strain evidence="3">Isolate V4</strain>
    </source>
</reference>
<dbReference type="HOGENOM" id="CLU_3027093_0_0_0"/>
<keyword evidence="1" id="KW-0812">Transmembrane</keyword>
<dbReference type="Proteomes" id="UP000009149">
    <property type="component" value="Chromosome"/>
</dbReference>